<dbReference type="InterPro" id="IPR051011">
    <property type="entry name" value="Metal_resp_trans_reg"/>
</dbReference>
<dbReference type="GO" id="GO:0003700">
    <property type="term" value="F:DNA-binding transcription factor activity"/>
    <property type="evidence" value="ECO:0007669"/>
    <property type="project" value="InterPro"/>
</dbReference>
<dbReference type="InterPro" id="IPR011991">
    <property type="entry name" value="ArsR-like_HTH"/>
</dbReference>
<feature type="domain" description="HTH arsR-type" evidence="4">
    <location>
        <begin position="247"/>
        <end position="319"/>
    </location>
</feature>
<dbReference type="InterPro" id="IPR036388">
    <property type="entry name" value="WH-like_DNA-bd_sf"/>
</dbReference>
<keyword evidence="6" id="KW-1185">Reference proteome</keyword>
<comment type="caution">
    <text evidence="5">The sequence shown here is derived from an EMBL/GenBank/DDBJ whole genome shotgun (WGS) entry which is preliminary data.</text>
</comment>
<dbReference type="GO" id="GO:0003677">
    <property type="term" value="F:DNA binding"/>
    <property type="evidence" value="ECO:0007669"/>
    <property type="project" value="UniProtKB-KW"/>
</dbReference>
<dbReference type="InterPro" id="IPR001845">
    <property type="entry name" value="HTH_ArsR_DNA-bd_dom"/>
</dbReference>
<dbReference type="EMBL" id="VOBR01000021">
    <property type="protein sequence ID" value="TWP48364.1"/>
    <property type="molecule type" value="Genomic_DNA"/>
</dbReference>
<keyword evidence="2" id="KW-0238">DNA-binding</keyword>
<keyword evidence="3" id="KW-0804">Transcription</keyword>
<dbReference type="AlphaFoldDB" id="A0A563EML6"/>
<proteinExistence type="predicted"/>
<evidence type="ECO:0000256" key="3">
    <source>
        <dbReference type="ARBA" id="ARBA00023163"/>
    </source>
</evidence>
<dbReference type="Gene3D" id="1.10.10.10">
    <property type="entry name" value="Winged helix-like DNA-binding domain superfamily/Winged helix DNA-binding domain"/>
    <property type="match status" value="1"/>
</dbReference>
<sequence length="324" mass="36139">MALRLVFSHKDLARVRLAPASDPLWELTLSVHRLHRPRSARSYEDWTGWVRTIGSSRAHAAARVLGTLIPVRGYFPDFLTPPEHFASIDEGIDIVVRTPRRRLREELGRLDRLPQWGQGLRDGARAQLDGLAAALRTYHDVLIGPHWNRIGQRLDADRNARVAQLLAGGTERMLSGFGPLMRWRAPVLEVDYPVHREVHLGGRGLLLVPSFFCHLTPVSLADDDLPPVLVYPVDPDPDWMRFPDQDRHLEALLGRTRAAVLRSAAYGSSTSQIARRLRVSPASVSEHVGVLRDSGLLASRRQGRSVLHCPTRLGSGLVRGCLDA</sequence>
<evidence type="ECO:0000313" key="6">
    <source>
        <dbReference type="Proteomes" id="UP000316639"/>
    </source>
</evidence>
<reference evidence="5 6" key="1">
    <citation type="submission" date="2019-07" db="EMBL/GenBank/DDBJ databases">
        <title>Lentzea xizangensis sp. nov., isolated from Qinghai-Tibetan Plateau Soils.</title>
        <authorList>
            <person name="Huang J."/>
        </authorList>
    </citation>
    <scope>NUCLEOTIDE SEQUENCE [LARGE SCALE GENOMIC DNA]</scope>
    <source>
        <strain evidence="5 6">FXJ1.1311</strain>
    </source>
</reference>
<dbReference type="OrthoDB" id="3808065at2"/>
<evidence type="ECO:0000256" key="1">
    <source>
        <dbReference type="ARBA" id="ARBA00023015"/>
    </source>
</evidence>
<dbReference type="Proteomes" id="UP000316639">
    <property type="component" value="Unassembled WGS sequence"/>
</dbReference>
<dbReference type="InterPro" id="IPR036390">
    <property type="entry name" value="WH_DNA-bd_sf"/>
</dbReference>
<accession>A0A563EML6</accession>
<dbReference type="SMART" id="SM00418">
    <property type="entry name" value="HTH_ARSR"/>
    <property type="match status" value="1"/>
</dbReference>
<dbReference type="PANTHER" id="PTHR43132:SF8">
    <property type="entry name" value="HTH-TYPE TRANSCRIPTIONAL REGULATOR KMTR"/>
    <property type="match status" value="1"/>
</dbReference>
<evidence type="ECO:0000256" key="2">
    <source>
        <dbReference type="ARBA" id="ARBA00023125"/>
    </source>
</evidence>
<dbReference type="CDD" id="cd00090">
    <property type="entry name" value="HTH_ARSR"/>
    <property type="match status" value="1"/>
</dbReference>
<dbReference type="PANTHER" id="PTHR43132">
    <property type="entry name" value="ARSENICAL RESISTANCE OPERON REPRESSOR ARSR-RELATED"/>
    <property type="match status" value="1"/>
</dbReference>
<gene>
    <name evidence="5" type="ORF">FKR81_29195</name>
</gene>
<keyword evidence="1" id="KW-0805">Transcription regulation</keyword>
<dbReference type="SUPFAM" id="SSF46785">
    <property type="entry name" value="Winged helix' DNA-binding domain"/>
    <property type="match status" value="1"/>
</dbReference>
<organism evidence="5 6">
    <name type="scientific">Lentzea tibetensis</name>
    <dbReference type="NCBI Taxonomy" id="2591470"/>
    <lineage>
        <taxon>Bacteria</taxon>
        <taxon>Bacillati</taxon>
        <taxon>Actinomycetota</taxon>
        <taxon>Actinomycetes</taxon>
        <taxon>Pseudonocardiales</taxon>
        <taxon>Pseudonocardiaceae</taxon>
        <taxon>Lentzea</taxon>
    </lineage>
</organism>
<evidence type="ECO:0000259" key="4">
    <source>
        <dbReference type="SMART" id="SM00418"/>
    </source>
</evidence>
<name>A0A563EML6_9PSEU</name>
<dbReference type="RefSeq" id="WP_146356609.1">
    <property type="nucleotide sequence ID" value="NZ_VOBR01000021.1"/>
</dbReference>
<protein>
    <submittedName>
        <fullName evidence="5">Winged helix-turn-helix transcriptional regulator</fullName>
    </submittedName>
</protein>
<evidence type="ECO:0000313" key="5">
    <source>
        <dbReference type="EMBL" id="TWP48364.1"/>
    </source>
</evidence>